<evidence type="ECO:0000259" key="6">
    <source>
        <dbReference type="PROSITE" id="PS51085"/>
    </source>
</evidence>
<feature type="domain" description="2Fe-2S ferredoxin-type" evidence="6">
    <location>
        <begin position="3"/>
        <end position="79"/>
    </location>
</feature>
<reference evidence="7 8" key="1">
    <citation type="submission" date="2020-08" db="EMBL/GenBank/DDBJ databases">
        <title>Genomic Encyclopedia of Type Strains, Phase IV (KMG-IV): sequencing the most valuable type-strain genomes for metagenomic binning, comparative biology and taxonomic classification.</title>
        <authorList>
            <person name="Goeker M."/>
        </authorList>
    </citation>
    <scope>NUCLEOTIDE SEQUENCE [LARGE SCALE GENOMIC DNA]</scope>
    <source>
        <strain evidence="7 8">DSM 2461</strain>
    </source>
</reference>
<dbReference type="PROSITE" id="PS51085">
    <property type="entry name" value="2FE2S_FER_2"/>
    <property type="match status" value="1"/>
</dbReference>
<protein>
    <submittedName>
        <fullName evidence="7">Carbon-monoxide dehydrogenase small subunit</fullName>
        <ecNumber evidence="7">1.2.7.4</ecNumber>
    </submittedName>
</protein>
<dbReference type="GO" id="GO:0051537">
    <property type="term" value="F:2 iron, 2 sulfur cluster binding"/>
    <property type="evidence" value="ECO:0007669"/>
    <property type="project" value="UniProtKB-KW"/>
</dbReference>
<organism evidence="7 8">
    <name type="scientific">Spirochaeta isovalerica</name>
    <dbReference type="NCBI Taxonomy" id="150"/>
    <lineage>
        <taxon>Bacteria</taxon>
        <taxon>Pseudomonadati</taxon>
        <taxon>Spirochaetota</taxon>
        <taxon>Spirochaetia</taxon>
        <taxon>Spirochaetales</taxon>
        <taxon>Spirochaetaceae</taxon>
        <taxon>Spirochaeta</taxon>
    </lineage>
</organism>
<dbReference type="SUPFAM" id="SSF54292">
    <property type="entry name" value="2Fe-2S ferredoxin-like"/>
    <property type="match status" value="1"/>
</dbReference>
<dbReference type="Gene3D" id="1.10.150.120">
    <property type="entry name" value="[2Fe-2S]-binding domain"/>
    <property type="match status" value="1"/>
</dbReference>
<evidence type="ECO:0000256" key="3">
    <source>
        <dbReference type="ARBA" id="ARBA00023002"/>
    </source>
</evidence>
<dbReference type="PANTHER" id="PTHR44379">
    <property type="entry name" value="OXIDOREDUCTASE WITH IRON-SULFUR SUBUNIT"/>
    <property type="match status" value="1"/>
</dbReference>
<dbReference type="Pfam" id="PF00111">
    <property type="entry name" value="Fer2"/>
    <property type="match status" value="1"/>
</dbReference>
<gene>
    <name evidence="7" type="ORF">HNR50_001227</name>
</gene>
<keyword evidence="2" id="KW-0479">Metal-binding</keyword>
<dbReference type="PROSITE" id="PS00197">
    <property type="entry name" value="2FE2S_FER_1"/>
    <property type="match status" value="1"/>
</dbReference>
<evidence type="ECO:0000256" key="1">
    <source>
        <dbReference type="ARBA" id="ARBA00022714"/>
    </source>
</evidence>
<dbReference type="InterPro" id="IPR036884">
    <property type="entry name" value="2Fe-2S-bd_dom_sf"/>
</dbReference>
<dbReference type="RefSeq" id="WP_184744931.1">
    <property type="nucleotide sequence ID" value="NZ_JACHGJ010000002.1"/>
</dbReference>
<dbReference type="InterPro" id="IPR051452">
    <property type="entry name" value="Diverse_Oxidoreductases"/>
</dbReference>
<evidence type="ECO:0000256" key="2">
    <source>
        <dbReference type="ARBA" id="ARBA00022723"/>
    </source>
</evidence>
<evidence type="ECO:0000313" key="8">
    <source>
        <dbReference type="Proteomes" id="UP000587760"/>
    </source>
</evidence>
<dbReference type="Pfam" id="PF01799">
    <property type="entry name" value="Fer2_2"/>
    <property type="match status" value="1"/>
</dbReference>
<keyword evidence="5" id="KW-0411">Iron-sulfur</keyword>
<proteinExistence type="predicted"/>
<dbReference type="CDD" id="cd00207">
    <property type="entry name" value="fer2"/>
    <property type="match status" value="1"/>
</dbReference>
<dbReference type="InterPro" id="IPR002888">
    <property type="entry name" value="2Fe-2S-bd"/>
</dbReference>
<dbReference type="EMBL" id="JACHGJ010000002">
    <property type="protein sequence ID" value="MBB6479569.1"/>
    <property type="molecule type" value="Genomic_DNA"/>
</dbReference>
<keyword evidence="8" id="KW-1185">Reference proteome</keyword>
<accession>A0A841R9E9</accession>
<keyword evidence="4" id="KW-0408">Iron</keyword>
<dbReference type="SUPFAM" id="SSF47741">
    <property type="entry name" value="CO dehydrogenase ISP C-domain like"/>
    <property type="match status" value="1"/>
</dbReference>
<evidence type="ECO:0000313" key="7">
    <source>
        <dbReference type="EMBL" id="MBB6479569.1"/>
    </source>
</evidence>
<comment type="caution">
    <text evidence="7">The sequence shown here is derived from an EMBL/GenBank/DDBJ whole genome shotgun (WGS) entry which is preliminary data.</text>
</comment>
<dbReference type="InterPro" id="IPR036010">
    <property type="entry name" value="2Fe-2S_ferredoxin-like_sf"/>
</dbReference>
<dbReference type="Proteomes" id="UP000587760">
    <property type="component" value="Unassembled WGS sequence"/>
</dbReference>
<name>A0A841R9E9_9SPIO</name>
<evidence type="ECO:0000256" key="4">
    <source>
        <dbReference type="ARBA" id="ARBA00023004"/>
    </source>
</evidence>
<dbReference type="AlphaFoldDB" id="A0A841R9E9"/>
<dbReference type="InterPro" id="IPR006058">
    <property type="entry name" value="2Fe2S_fd_BS"/>
</dbReference>
<evidence type="ECO:0000256" key="5">
    <source>
        <dbReference type="ARBA" id="ARBA00023014"/>
    </source>
</evidence>
<dbReference type="InterPro" id="IPR012675">
    <property type="entry name" value="Beta-grasp_dom_sf"/>
</dbReference>
<dbReference type="GO" id="GO:0046872">
    <property type="term" value="F:metal ion binding"/>
    <property type="evidence" value="ECO:0007669"/>
    <property type="project" value="UniProtKB-KW"/>
</dbReference>
<dbReference type="PANTHER" id="PTHR44379:SF8">
    <property type="entry name" value="XANTHINE DEHYDROGENASE IRON-SULFUR-BINDING SUBUNIT XDHC-RELATED"/>
    <property type="match status" value="1"/>
</dbReference>
<dbReference type="EC" id="1.2.7.4" evidence="7"/>
<keyword evidence="3 7" id="KW-0560">Oxidoreductase</keyword>
<dbReference type="GO" id="GO:0043885">
    <property type="term" value="F:anaerobic carbon-monoxide dehydrogenase activity"/>
    <property type="evidence" value="ECO:0007669"/>
    <property type="project" value="UniProtKB-EC"/>
</dbReference>
<sequence>MVREIEFTLNGYHQKITVKPSEKLLDVLRDRLGITSAKYGCGKGECGACTVNLDGKTVRSCLMYAVEADGSVIETLEGFQRLGKKEIQEIYQKHNAFQCGFCAPGFIMSTDELLSQNPDPDEEEIKEALAGNLCRCTGYKNIFSAVKEMVEKRKGRES</sequence>
<keyword evidence="1" id="KW-0001">2Fe-2S</keyword>
<dbReference type="InterPro" id="IPR001041">
    <property type="entry name" value="2Fe-2S_ferredoxin-type"/>
</dbReference>
<dbReference type="FunFam" id="3.10.20.30:FF:000020">
    <property type="entry name" value="Xanthine dehydrogenase iron-sulfur subunit"/>
    <property type="match status" value="1"/>
</dbReference>
<dbReference type="Gene3D" id="3.10.20.30">
    <property type="match status" value="1"/>
</dbReference>